<comment type="caution">
    <text evidence="2">The sequence shown here is derived from an EMBL/GenBank/DDBJ whole genome shotgun (WGS) entry which is preliminary data.</text>
</comment>
<feature type="region of interest" description="Disordered" evidence="1">
    <location>
        <begin position="1"/>
        <end position="30"/>
    </location>
</feature>
<evidence type="ECO:0000256" key="1">
    <source>
        <dbReference type="SAM" id="MobiDB-lite"/>
    </source>
</evidence>
<dbReference type="EMBL" id="JBBPBN010000001">
    <property type="protein sequence ID" value="KAK9047550.1"/>
    <property type="molecule type" value="Genomic_DNA"/>
</dbReference>
<protein>
    <submittedName>
        <fullName evidence="2">Uncharacterized protein</fullName>
    </submittedName>
</protein>
<organism evidence="2 3">
    <name type="scientific">Hibiscus sabdariffa</name>
    <name type="common">roselle</name>
    <dbReference type="NCBI Taxonomy" id="183260"/>
    <lineage>
        <taxon>Eukaryota</taxon>
        <taxon>Viridiplantae</taxon>
        <taxon>Streptophyta</taxon>
        <taxon>Embryophyta</taxon>
        <taxon>Tracheophyta</taxon>
        <taxon>Spermatophyta</taxon>
        <taxon>Magnoliopsida</taxon>
        <taxon>eudicotyledons</taxon>
        <taxon>Gunneridae</taxon>
        <taxon>Pentapetalae</taxon>
        <taxon>rosids</taxon>
        <taxon>malvids</taxon>
        <taxon>Malvales</taxon>
        <taxon>Malvaceae</taxon>
        <taxon>Malvoideae</taxon>
        <taxon>Hibiscus</taxon>
    </lineage>
</organism>
<sequence>MAIESPAVHASTNGAANPGHNHEDGVGKQQDSSVNYVQCLGAPAQVYNHVFQPVHQQLPVQQQLHGFSQYGHRHNFPHPQQFSYYPVQGANSLSDVMTGFFSPVSSQHGFVSMVPSSATSGGCNSFSSVDGYVVAPLAPISSSGGTISQGTSPAA</sequence>
<reference evidence="2 3" key="1">
    <citation type="journal article" date="2024" name="G3 (Bethesda)">
        <title>Genome assembly of Hibiscus sabdariffa L. provides insights into metabolisms of medicinal natural products.</title>
        <authorList>
            <person name="Kim T."/>
        </authorList>
    </citation>
    <scope>NUCLEOTIDE SEQUENCE [LARGE SCALE GENOMIC DNA]</scope>
    <source>
        <strain evidence="2">TK-2024</strain>
        <tissue evidence="2">Old leaves</tissue>
    </source>
</reference>
<gene>
    <name evidence="2" type="ORF">V6N11_053389</name>
</gene>
<dbReference type="Proteomes" id="UP001396334">
    <property type="component" value="Unassembled WGS sequence"/>
</dbReference>
<name>A0ABR2UCV4_9ROSI</name>
<keyword evidence="3" id="KW-1185">Reference proteome</keyword>
<accession>A0ABR2UCV4</accession>
<evidence type="ECO:0000313" key="3">
    <source>
        <dbReference type="Proteomes" id="UP001396334"/>
    </source>
</evidence>
<proteinExistence type="predicted"/>
<evidence type="ECO:0000313" key="2">
    <source>
        <dbReference type="EMBL" id="KAK9047550.1"/>
    </source>
</evidence>